<name>A0A6G4WNC4_9HYPH</name>
<dbReference type="PANTHER" id="PTHR13789:SF309">
    <property type="entry name" value="PUTATIVE (AFU_ORTHOLOGUE AFUA_6G14510)-RELATED"/>
    <property type="match status" value="1"/>
</dbReference>
<evidence type="ECO:0000313" key="4">
    <source>
        <dbReference type="EMBL" id="NGO55567.1"/>
    </source>
</evidence>
<dbReference type="RefSeq" id="WP_165033918.1">
    <property type="nucleotide sequence ID" value="NZ_JAAKZF010000108.1"/>
</dbReference>
<sequence length="375" mass="40617">MNLGQLRILIVGAGVAGLALGQALRRRGCIPDIIERNAGWSDAGTGMYLPGNALRALRALGLDAEVEKRGARIETQRFCDHRGRLLSEVNLGSVWNETGPCVAIHRADLHVALREMKDAPPVRMGVTLVSLTQTAESAIVHLSDGSRERYDLVVGADGIGSSVRRLVFDDAGLRALKQWGWRFVVPCPPQIATWSVLMSRQSACLTVPVGGGRAYCYVDLMGTEPPKSLAISTDRLQEVLADFAGPAIAIREALEGSVAIHAAAIEEVVLDSWSLGRALLVGDAAHAMSPNMAQGAAMAIEDALVLTDCLSEQPGIGATLSAYAARRRPRVGWVQAMTHRRDRIRQLHPTLRNGLLRLFGHRVYRSHYRPLLAEP</sequence>
<evidence type="ECO:0000259" key="3">
    <source>
        <dbReference type="Pfam" id="PF01494"/>
    </source>
</evidence>
<dbReference type="PANTHER" id="PTHR13789">
    <property type="entry name" value="MONOOXYGENASE"/>
    <property type="match status" value="1"/>
</dbReference>
<keyword evidence="5" id="KW-1185">Reference proteome</keyword>
<accession>A0A6G4WNC4</accession>
<dbReference type="GO" id="GO:0004497">
    <property type="term" value="F:monooxygenase activity"/>
    <property type="evidence" value="ECO:0007669"/>
    <property type="project" value="UniProtKB-KW"/>
</dbReference>
<keyword evidence="1" id="KW-0560">Oxidoreductase</keyword>
<protein>
    <recommendedName>
        <fullName evidence="3">FAD-binding domain-containing protein</fullName>
    </recommendedName>
</protein>
<dbReference type="EMBL" id="JAAKZF010000108">
    <property type="protein sequence ID" value="NGO55567.1"/>
    <property type="molecule type" value="Genomic_DNA"/>
</dbReference>
<gene>
    <name evidence="4" type="ORF">G6N73_31780</name>
</gene>
<dbReference type="InterPro" id="IPR036188">
    <property type="entry name" value="FAD/NAD-bd_sf"/>
</dbReference>
<comment type="caution">
    <text evidence="4">The sequence shown here is derived from an EMBL/GenBank/DDBJ whole genome shotgun (WGS) entry which is preliminary data.</text>
</comment>
<proteinExistence type="predicted"/>
<dbReference type="InterPro" id="IPR050493">
    <property type="entry name" value="FAD-dep_Monooxygenase_BioMet"/>
</dbReference>
<reference evidence="4 5" key="1">
    <citation type="submission" date="2020-02" db="EMBL/GenBank/DDBJ databases">
        <title>Genome sequence of strain CCNWXJ40-4.</title>
        <authorList>
            <person name="Gao J."/>
            <person name="Sun J."/>
        </authorList>
    </citation>
    <scope>NUCLEOTIDE SEQUENCE [LARGE SCALE GENOMIC DNA]</scope>
    <source>
        <strain evidence="4 5">CCNWXJ 40-4</strain>
    </source>
</reference>
<organism evidence="4 5">
    <name type="scientific">Allomesorhizobium camelthorni</name>
    <dbReference type="NCBI Taxonomy" id="475069"/>
    <lineage>
        <taxon>Bacteria</taxon>
        <taxon>Pseudomonadati</taxon>
        <taxon>Pseudomonadota</taxon>
        <taxon>Alphaproteobacteria</taxon>
        <taxon>Hyphomicrobiales</taxon>
        <taxon>Phyllobacteriaceae</taxon>
        <taxon>Allomesorhizobium</taxon>
    </lineage>
</organism>
<dbReference type="Proteomes" id="UP001642900">
    <property type="component" value="Unassembled WGS sequence"/>
</dbReference>
<dbReference type="GO" id="GO:0071949">
    <property type="term" value="F:FAD binding"/>
    <property type="evidence" value="ECO:0007669"/>
    <property type="project" value="InterPro"/>
</dbReference>
<evidence type="ECO:0000256" key="2">
    <source>
        <dbReference type="ARBA" id="ARBA00023033"/>
    </source>
</evidence>
<dbReference type="SUPFAM" id="SSF51905">
    <property type="entry name" value="FAD/NAD(P)-binding domain"/>
    <property type="match status" value="1"/>
</dbReference>
<dbReference type="Gene3D" id="3.50.50.60">
    <property type="entry name" value="FAD/NAD(P)-binding domain"/>
    <property type="match status" value="1"/>
</dbReference>
<evidence type="ECO:0000313" key="5">
    <source>
        <dbReference type="Proteomes" id="UP001642900"/>
    </source>
</evidence>
<dbReference type="PRINTS" id="PR00420">
    <property type="entry name" value="RNGMNOXGNASE"/>
</dbReference>
<dbReference type="AlphaFoldDB" id="A0A6G4WNC4"/>
<feature type="domain" description="FAD-binding" evidence="3">
    <location>
        <begin position="7"/>
        <end position="331"/>
    </location>
</feature>
<evidence type="ECO:0000256" key="1">
    <source>
        <dbReference type="ARBA" id="ARBA00023002"/>
    </source>
</evidence>
<dbReference type="InterPro" id="IPR002938">
    <property type="entry name" value="FAD-bd"/>
</dbReference>
<dbReference type="Pfam" id="PF01494">
    <property type="entry name" value="FAD_binding_3"/>
    <property type="match status" value="1"/>
</dbReference>
<keyword evidence="2" id="KW-0503">Monooxygenase</keyword>